<dbReference type="EMBL" id="DQZW01000004">
    <property type="protein sequence ID" value="HDL89284.1"/>
    <property type="molecule type" value="Genomic_DNA"/>
</dbReference>
<evidence type="ECO:0000259" key="4">
    <source>
        <dbReference type="PROSITE" id="PS51464"/>
    </source>
</evidence>
<dbReference type="SUPFAM" id="SSF53697">
    <property type="entry name" value="SIS domain"/>
    <property type="match status" value="1"/>
</dbReference>
<organism evidence="5">
    <name type="scientific">Thermodesulforhabdus norvegica</name>
    <dbReference type="NCBI Taxonomy" id="39841"/>
    <lineage>
        <taxon>Bacteria</taxon>
        <taxon>Pseudomonadati</taxon>
        <taxon>Thermodesulfobacteriota</taxon>
        <taxon>Syntrophobacteria</taxon>
        <taxon>Syntrophobacterales</taxon>
        <taxon>Thermodesulforhabdaceae</taxon>
        <taxon>Thermodesulforhabdus</taxon>
    </lineage>
</organism>
<keyword evidence="2" id="KW-0129">CBS domain</keyword>
<protein>
    <submittedName>
        <fullName evidence="5">KpsF/GutQ family sugar-phosphate isomerase</fullName>
    </submittedName>
</protein>
<evidence type="ECO:0000256" key="1">
    <source>
        <dbReference type="ARBA" id="ARBA00008165"/>
    </source>
</evidence>
<dbReference type="InterPro" id="IPR004800">
    <property type="entry name" value="KdsD/KpsF-type"/>
</dbReference>
<evidence type="ECO:0000259" key="3">
    <source>
        <dbReference type="PROSITE" id="PS51371"/>
    </source>
</evidence>
<dbReference type="InterPro" id="IPR050986">
    <property type="entry name" value="GutQ/KpsF_isomerases"/>
</dbReference>
<name>A0A7C0WR05_9BACT</name>
<dbReference type="GO" id="GO:0016853">
    <property type="term" value="F:isomerase activity"/>
    <property type="evidence" value="ECO:0007669"/>
    <property type="project" value="UniProtKB-KW"/>
</dbReference>
<dbReference type="SMART" id="SM00116">
    <property type="entry name" value="CBS"/>
    <property type="match status" value="2"/>
</dbReference>
<dbReference type="PANTHER" id="PTHR42745">
    <property type="match status" value="1"/>
</dbReference>
<dbReference type="PANTHER" id="PTHR42745:SF1">
    <property type="entry name" value="ARABINOSE 5-PHOSPHATE ISOMERASE KDSD"/>
    <property type="match status" value="1"/>
</dbReference>
<dbReference type="Pfam" id="PF01380">
    <property type="entry name" value="SIS"/>
    <property type="match status" value="1"/>
</dbReference>
<dbReference type="InterPro" id="IPR046348">
    <property type="entry name" value="SIS_dom_sf"/>
</dbReference>
<reference evidence="5" key="1">
    <citation type="journal article" date="2020" name="mSystems">
        <title>Genome- and Community-Level Interaction Insights into Carbon Utilization and Element Cycling Functions of Hydrothermarchaeota in Hydrothermal Sediment.</title>
        <authorList>
            <person name="Zhou Z."/>
            <person name="Liu Y."/>
            <person name="Xu W."/>
            <person name="Pan J."/>
            <person name="Luo Z.H."/>
            <person name="Li M."/>
        </authorList>
    </citation>
    <scope>NUCLEOTIDE SEQUENCE [LARGE SCALE GENOMIC DNA]</scope>
    <source>
        <strain evidence="5">HyVt-19</strain>
    </source>
</reference>
<dbReference type="Proteomes" id="UP000886355">
    <property type="component" value="Unassembled WGS sequence"/>
</dbReference>
<dbReference type="GO" id="GO:0005975">
    <property type="term" value="P:carbohydrate metabolic process"/>
    <property type="evidence" value="ECO:0007669"/>
    <property type="project" value="InterPro"/>
</dbReference>
<feature type="domain" description="SIS" evidence="4">
    <location>
        <begin position="1"/>
        <end position="87"/>
    </location>
</feature>
<dbReference type="InterPro" id="IPR001347">
    <property type="entry name" value="SIS_dom"/>
</dbReference>
<accession>A0A7C0WR05</accession>
<dbReference type="InterPro" id="IPR046342">
    <property type="entry name" value="CBS_dom_sf"/>
</dbReference>
<dbReference type="GO" id="GO:0097367">
    <property type="term" value="F:carbohydrate derivative binding"/>
    <property type="evidence" value="ECO:0007669"/>
    <property type="project" value="InterPro"/>
</dbReference>
<comment type="caution">
    <text evidence="5">The sequence shown here is derived from an EMBL/GenBank/DDBJ whole genome shotgun (WGS) entry which is preliminary data.</text>
</comment>
<feature type="non-terminal residue" evidence="5">
    <location>
        <position position="1"/>
    </location>
</feature>
<dbReference type="NCBIfam" id="TIGR00393">
    <property type="entry name" value="kpsF"/>
    <property type="match status" value="1"/>
</dbReference>
<dbReference type="Gene3D" id="3.40.50.10490">
    <property type="entry name" value="Glucose-6-phosphate isomerase like protein, domain 1"/>
    <property type="match status" value="1"/>
</dbReference>
<dbReference type="CDD" id="cd04604">
    <property type="entry name" value="CBS_pair_SIS_assoc"/>
    <property type="match status" value="1"/>
</dbReference>
<dbReference type="GO" id="GO:1901135">
    <property type="term" value="P:carbohydrate derivative metabolic process"/>
    <property type="evidence" value="ECO:0007669"/>
    <property type="project" value="InterPro"/>
</dbReference>
<dbReference type="Gene3D" id="3.10.580.10">
    <property type="entry name" value="CBS-domain"/>
    <property type="match status" value="1"/>
</dbReference>
<evidence type="ECO:0000256" key="2">
    <source>
        <dbReference type="PROSITE-ProRule" id="PRU00703"/>
    </source>
</evidence>
<keyword evidence="5" id="KW-0413">Isomerase</keyword>
<comment type="similarity">
    <text evidence="1">Belongs to the SIS family. GutQ/KpsF subfamily.</text>
</comment>
<dbReference type="AlphaFoldDB" id="A0A7C0WR05"/>
<dbReference type="Pfam" id="PF00571">
    <property type="entry name" value="CBS"/>
    <property type="match status" value="2"/>
</dbReference>
<sequence>DIILAISNSGETTELFEMIRAVKPLGILVVTLAGNLNSRLARLSDVVIDVGVPREACAFGLAPTASTTAALAVGDALAVVLTRKKNFNINDFRNFHPGGHLGRRLMVPVVQLMKRGENIPKVVVGASMEEVIDEMNRKGLGATLVMDKEGKLMGIFTDGDLRRAITRWGSELYERVIEDVMTRDPKTVTVDSSVADALQIMERFLITVLPVISEQGSVEGILHLHDLLGKGQVEFRITNQVIE</sequence>
<feature type="domain" description="CBS" evidence="3">
    <location>
        <begin position="113"/>
        <end position="174"/>
    </location>
</feature>
<proteinExistence type="inferred from homology"/>
<dbReference type="PROSITE" id="PS51464">
    <property type="entry name" value="SIS"/>
    <property type="match status" value="1"/>
</dbReference>
<gene>
    <name evidence="5" type="ORF">ENG14_00080</name>
</gene>
<dbReference type="PROSITE" id="PS51371">
    <property type="entry name" value="CBS"/>
    <property type="match status" value="2"/>
</dbReference>
<evidence type="ECO:0000313" key="5">
    <source>
        <dbReference type="EMBL" id="HDL89284.1"/>
    </source>
</evidence>
<feature type="domain" description="CBS" evidence="3">
    <location>
        <begin position="181"/>
        <end position="237"/>
    </location>
</feature>
<dbReference type="InterPro" id="IPR000644">
    <property type="entry name" value="CBS_dom"/>
</dbReference>